<dbReference type="Gene3D" id="3.40.50.300">
    <property type="entry name" value="P-loop containing nucleotide triphosphate hydrolases"/>
    <property type="match status" value="1"/>
</dbReference>
<gene>
    <name evidence="2" type="ORF">NCTC9601_01407</name>
</gene>
<dbReference type="AlphaFoldDB" id="A0A2X1QT29"/>
<keyword evidence="2" id="KW-0645">Protease</keyword>
<name>A0A2X1QT29_KLEPN</name>
<dbReference type="Proteomes" id="UP000251123">
    <property type="component" value="Unassembled WGS sequence"/>
</dbReference>
<reference evidence="2 3" key="1">
    <citation type="submission" date="2018-06" db="EMBL/GenBank/DDBJ databases">
        <authorList>
            <consortium name="Pathogen Informatics"/>
            <person name="Doyle S."/>
        </authorList>
    </citation>
    <scope>NUCLEOTIDE SEQUENCE [LARGE SCALE GENOMIC DNA]</scope>
    <source>
        <strain evidence="2 3">NCTC9601</strain>
    </source>
</reference>
<evidence type="ECO:0000313" key="3">
    <source>
        <dbReference type="Proteomes" id="UP000251123"/>
    </source>
</evidence>
<accession>A0A2X1QT29</accession>
<dbReference type="GO" id="GO:0006508">
    <property type="term" value="P:proteolysis"/>
    <property type="evidence" value="ECO:0007669"/>
    <property type="project" value="UniProtKB-KW"/>
</dbReference>
<dbReference type="GO" id="GO:0008233">
    <property type="term" value="F:peptidase activity"/>
    <property type="evidence" value="ECO:0007669"/>
    <property type="project" value="UniProtKB-KW"/>
</dbReference>
<dbReference type="EMBL" id="UASN01000015">
    <property type="protein sequence ID" value="SPX54269.1"/>
    <property type="molecule type" value="Genomic_DNA"/>
</dbReference>
<dbReference type="InterPro" id="IPR027417">
    <property type="entry name" value="P-loop_NTPase"/>
</dbReference>
<dbReference type="InterPro" id="IPR041699">
    <property type="entry name" value="AAA_32"/>
</dbReference>
<keyword evidence="2" id="KW-0378">Hydrolase</keyword>
<organism evidence="2 3">
    <name type="scientific">Klebsiella pneumoniae</name>
    <dbReference type="NCBI Taxonomy" id="573"/>
    <lineage>
        <taxon>Bacteria</taxon>
        <taxon>Pseudomonadati</taxon>
        <taxon>Pseudomonadota</taxon>
        <taxon>Gammaproteobacteria</taxon>
        <taxon>Enterobacterales</taxon>
        <taxon>Enterobacteriaceae</taxon>
        <taxon>Klebsiella/Raoultella group</taxon>
        <taxon>Klebsiella</taxon>
        <taxon>Klebsiella pneumoniae complex</taxon>
    </lineage>
</organism>
<dbReference type="Pfam" id="PF13654">
    <property type="entry name" value="AAA_32"/>
    <property type="match status" value="1"/>
</dbReference>
<sequence>MTITKLTRTDLAPDLEAYQALFAQAELSHPAPSLSGDLQPRLFYGLEQLLYTPAVSSFMLVKAPEEPEYLQWLAAETRTLHEPAAPLYGVRYEVTDAQVTLAPAQGAEDNFASTAPVVMADWVEAEQLFGCVRQFNGAITLQPGLVHQANGGVLVLSLRTLLAQTAAVGASEKIW</sequence>
<evidence type="ECO:0000259" key="1">
    <source>
        <dbReference type="Pfam" id="PF13654"/>
    </source>
</evidence>
<feature type="domain" description="Lon protease AAA" evidence="1">
    <location>
        <begin position="114"/>
        <end position="167"/>
    </location>
</feature>
<evidence type="ECO:0000313" key="2">
    <source>
        <dbReference type="EMBL" id="SPX54269.1"/>
    </source>
</evidence>
<proteinExistence type="predicted"/>
<protein>
    <submittedName>
        <fullName evidence="2">ATP-dependent protease La</fullName>
    </submittedName>
</protein>